<dbReference type="Proteomes" id="UP001200470">
    <property type="component" value="Unassembled WGS sequence"/>
</dbReference>
<name>A0ABS9CCJ4_9BACT</name>
<evidence type="ECO:0000313" key="1">
    <source>
        <dbReference type="EMBL" id="MCF2562726.1"/>
    </source>
</evidence>
<protein>
    <submittedName>
        <fullName evidence="1">Uncharacterized protein</fullName>
    </submittedName>
</protein>
<dbReference type="InterPro" id="IPR046173">
    <property type="entry name" value="DUF6175"/>
</dbReference>
<comment type="caution">
    <text evidence="1">The sequence shown here is derived from an EMBL/GenBank/DDBJ whole genome shotgun (WGS) entry which is preliminary data.</text>
</comment>
<keyword evidence="2" id="KW-1185">Reference proteome</keyword>
<dbReference type="EMBL" id="JADYTN010000002">
    <property type="protein sequence ID" value="MCF2562726.1"/>
    <property type="molecule type" value="Genomic_DNA"/>
</dbReference>
<gene>
    <name evidence="1" type="ORF">I6E12_01155</name>
</gene>
<dbReference type="RefSeq" id="WP_301637315.1">
    <property type="nucleotide sequence ID" value="NZ_JADYTN010000002.1"/>
</dbReference>
<evidence type="ECO:0000313" key="2">
    <source>
        <dbReference type="Proteomes" id="UP001200470"/>
    </source>
</evidence>
<proteinExistence type="predicted"/>
<dbReference type="Pfam" id="PF19672">
    <property type="entry name" value="DUF6175"/>
    <property type="match status" value="1"/>
</dbReference>
<sequence length="319" mass="35807">MMNTRINIILIALLAIAMPSFGQAKLPKLMVVPSDVWCNEHHCMDTVDIMGIKEMIPNYKKALQENRDLMAVISKINTLMAERGFPLQDLSQTIKSIERINQENSVMRTKTSGAGLAESPVDRLRRTARADIILEVDWGVNVNGPKRSITYNLRGLDAYSNKQVAGAEGTGAPSFSAEVPVLIEEAVQDHMDSFTSLLRQHFDDLLAKGREVVIELQIPDNGQELDFETEYDGKELGELITEWMANNTVEHRFNKSDATENYLLFDQVRIPLYHTNGMAMDAEGFARELRKYLKGAPRNISTKVVNRGLGRCLLIVGEK</sequence>
<accession>A0ABS9CCJ4</accession>
<reference evidence="1 2" key="1">
    <citation type="submission" date="2020-12" db="EMBL/GenBank/DDBJ databases">
        <title>Whole genome sequences of gut porcine anaerobes.</title>
        <authorList>
            <person name="Kubasova T."/>
            <person name="Jahodarova E."/>
            <person name="Rychlik I."/>
        </authorList>
    </citation>
    <scope>NUCLEOTIDE SEQUENCE [LARGE SCALE GENOMIC DNA]</scope>
    <source>
        <strain evidence="1 2">An925</strain>
    </source>
</reference>
<organism evidence="1 2">
    <name type="scientific">Xylanibacter brevis</name>
    <dbReference type="NCBI Taxonomy" id="83231"/>
    <lineage>
        <taxon>Bacteria</taxon>
        <taxon>Pseudomonadati</taxon>
        <taxon>Bacteroidota</taxon>
        <taxon>Bacteroidia</taxon>
        <taxon>Bacteroidales</taxon>
        <taxon>Prevotellaceae</taxon>
        <taxon>Xylanibacter</taxon>
    </lineage>
</organism>